<dbReference type="PANTHER" id="PTHR10566:SF113">
    <property type="entry name" value="PROTEIN ACTIVITY OF BC1 COMPLEX KINASE 7, CHLOROPLASTIC"/>
    <property type="match status" value="1"/>
</dbReference>
<dbReference type="NCBIfam" id="NF003404">
    <property type="entry name" value="PRK04750.1"/>
    <property type="match status" value="1"/>
</dbReference>
<keyword evidence="3" id="KW-1003">Cell membrane</keyword>
<evidence type="ECO:0000259" key="14">
    <source>
        <dbReference type="PROSITE" id="PS50011"/>
    </source>
</evidence>
<dbReference type="InterPro" id="IPR010232">
    <property type="entry name" value="UbiB"/>
</dbReference>
<evidence type="ECO:0000256" key="12">
    <source>
        <dbReference type="ARBA" id="ARBA00023136"/>
    </source>
</evidence>
<sequence length="524" mass="59832">MIMTFFRLLRIILISFRYGLDELVLSGIKHPIATNLLKVVRFGRKYKKPRGERLRLALESLGPIFVKFGQVMSTRRDLVPHDIADELSALQDRVPPFSSELAIASITKAFGKSPDQLFARFDPVPVASASVAQVHRAVLHDGRQVAVKVLRPGMLEVIEKDLAIMRVFANLIQKLLADGKRLKPKEVVAEFDKYLHDELDLQVEAANCSQLRRNFSADPERSQLIMVPEVIWNLTTKTVFTMEWMDGIPVSQVERLRNAGVDIKKLARMGVEIFFTQVFEDGFFHADMHPGNILVSDHPASLGKYIALDFGIVGSLSEFDKNYLAQNFLAFFQRDYRRVAQLHIESGWVPPNTREEELEAAVRAVCEPHFDRPLAEISLGQVLMRLFQTSRRFNVEIQPQLVLLQKTLLNVEGMGRELDPELDLWKTAKPFLEKWMWNRIGPKGFIERIKHEAPQWSHIIPELPRLVHASLARDHSNPQLRGELEKLNQTQAKTKRVLMVVGMVLALNAFLFLWLAVNAGLFNK</sequence>
<keyword evidence="10" id="KW-0067">ATP-binding</keyword>
<dbReference type="AlphaFoldDB" id="A0A918JL82"/>
<evidence type="ECO:0000256" key="9">
    <source>
        <dbReference type="ARBA" id="ARBA00022777"/>
    </source>
</evidence>
<keyword evidence="12 13" id="KW-0472">Membrane</keyword>
<protein>
    <recommendedName>
        <fullName evidence="14">Protein kinase domain-containing protein</fullName>
    </recommendedName>
</protein>
<dbReference type="NCBIfam" id="TIGR01982">
    <property type="entry name" value="UbiB"/>
    <property type="match status" value="1"/>
</dbReference>
<evidence type="ECO:0000256" key="13">
    <source>
        <dbReference type="SAM" id="Phobius"/>
    </source>
</evidence>
<dbReference type="GO" id="GO:0006744">
    <property type="term" value="P:ubiquinone biosynthetic process"/>
    <property type="evidence" value="ECO:0007669"/>
    <property type="project" value="UniProtKB-KW"/>
</dbReference>
<dbReference type="InterPro" id="IPR011009">
    <property type="entry name" value="Kinase-like_dom_sf"/>
</dbReference>
<dbReference type="Proteomes" id="UP000608345">
    <property type="component" value="Unassembled WGS sequence"/>
</dbReference>
<gene>
    <name evidence="15" type="primary">ubiB</name>
    <name evidence="15" type="ORF">GCM10011450_16440</name>
</gene>
<evidence type="ECO:0000256" key="10">
    <source>
        <dbReference type="ARBA" id="ARBA00022840"/>
    </source>
</evidence>
<evidence type="ECO:0000256" key="3">
    <source>
        <dbReference type="ARBA" id="ARBA00022475"/>
    </source>
</evidence>
<evidence type="ECO:0000256" key="11">
    <source>
        <dbReference type="ARBA" id="ARBA00022989"/>
    </source>
</evidence>
<keyword evidence="4" id="KW-0997">Cell inner membrane</keyword>
<dbReference type="RefSeq" id="WP_189385012.1">
    <property type="nucleotide sequence ID" value="NZ_BAABFY010000014.1"/>
</dbReference>
<evidence type="ECO:0000256" key="6">
    <source>
        <dbReference type="ARBA" id="ARBA00022688"/>
    </source>
</evidence>
<dbReference type="GO" id="GO:0004672">
    <property type="term" value="F:protein kinase activity"/>
    <property type="evidence" value="ECO:0007669"/>
    <property type="project" value="InterPro"/>
</dbReference>
<keyword evidence="11 13" id="KW-1133">Transmembrane helix</keyword>
<dbReference type="GO" id="GO:0005524">
    <property type="term" value="F:ATP binding"/>
    <property type="evidence" value="ECO:0007669"/>
    <property type="project" value="UniProtKB-KW"/>
</dbReference>
<dbReference type="InterPro" id="IPR050154">
    <property type="entry name" value="UbiB_kinase"/>
</dbReference>
<dbReference type="PANTHER" id="PTHR10566">
    <property type="entry name" value="CHAPERONE-ACTIVITY OF BC1 COMPLEX CABC1 -RELATED"/>
    <property type="match status" value="1"/>
</dbReference>
<keyword evidence="7 13" id="KW-0812">Transmembrane</keyword>
<accession>A0A918JL82</accession>
<keyword evidence="9" id="KW-0418">Kinase</keyword>
<evidence type="ECO:0000256" key="7">
    <source>
        <dbReference type="ARBA" id="ARBA00022692"/>
    </source>
</evidence>
<dbReference type="SUPFAM" id="SSF56112">
    <property type="entry name" value="Protein kinase-like (PK-like)"/>
    <property type="match status" value="1"/>
</dbReference>
<dbReference type="InterPro" id="IPR004147">
    <property type="entry name" value="ABC1_dom"/>
</dbReference>
<evidence type="ECO:0000256" key="8">
    <source>
        <dbReference type="ARBA" id="ARBA00022741"/>
    </source>
</evidence>
<evidence type="ECO:0000256" key="4">
    <source>
        <dbReference type="ARBA" id="ARBA00022519"/>
    </source>
</evidence>
<dbReference type="InterPro" id="IPR045308">
    <property type="entry name" value="UbiB_bact"/>
</dbReference>
<keyword evidence="16" id="KW-1185">Reference proteome</keyword>
<dbReference type="PROSITE" id="PS50011">
    <property type="entry name" value="PROTEIN_KINASE_DOM"/>
    <property type="match status" value="1"/>
</dbReference>
<keyword evidence="6" id="KW-0831">Ubiquinone biosynthesis</keyword>
<feature type="transmembrane region" description="Helical" evidence="13">
    <location>
        <begin position="497"/>
        <end position="517"/>
    </location>
</feature>
<keyword evidence="5" id="KW-0808">Transferase</keyword>
<comment type="similarity">
    <text evidence="2">Belongs to the protein kinase superfamily. ADCK protein kinase family.</text>
</comment>
<dbReference type="Pfam" id="PF03109">
    <property type="entry name" value="ABC1"/>
    <property type="match status" value="1"/>
</dbReference>
<dbReference type="CDD" id="cd13972">
    <property type="entry name" value="UbiB"/>
    <property type="match status" value="1"/>
</dbReference>
<reference evidence="15" key="2">
    <citation type="submission" date="2020-09" db="EMBL/GenBank/DDBJ databases">
        <authorList>
            <person name="Sun Q."/>
            <person name="Kim S."/>
        </authorList>
    </citation>
    <scope>NUCLEOTIDE SEQUENCE</scope>
    <source>
        <strain evidence="15">KCTC 23732</strain>
    </source>
</reference>
<comment type="caution">
    <text evidence="15">The sequence shown here is derived from an EMBL/GenBank/DDBJ whole genome shotgun (WGS) entry which is preliminary data.</text>
</comment>
<evidence type="ECO:0000313" key="16">
    <source>
        <dbReference type="Proteomes" id="UP000608345"/>
    </source>
</evidence>
<evidence type="ECO:0000256" key="5">
    <source>
        <dbReference type="ARBA" id="ARBA00022679"/>
    </source>
</evidence>
<evidence type="ECO:0000256" key="1">
    <source>
        <dbReference type="ARBA" id="ARBA00005020"/>
    </source>
</evidence>
<organism evidence="15 16">
    <name type="scientific">Advenella faeciporci</name>
    <dbReference type="NCBI Taxonomy" id="797535"/>
    <lineage>
        <taxon>Bacteria</taxon>
        <taxon>Pseudomonadati</taxon>
        <taxon>Pseudomonadota</taxon>
        <taxon>Betaproteobacteria</taxon>
        <taxon>Burkholderiales</taxon>
        <taxon>Alcaligenaceae</taxon>
    </lineage>
</organism>
<keyword evidence="8" id="KW-0547">Nucleotide-binding</keyword>
<evidence type="ECO:0000313" key="15">
    <source>
        <dbReference type="EMBL" id="GGW87221.1"/>
    </source>
</evidence>
<reference evidence="15" key="1">
    <citation type="journal article" date="2014" name="Int. J. Syst. Evol. Microbiol.">
        <title>Complete genome sequence of Corynebacterium casei LMG S-19264T (=DSM 44701T), isolated from a smear-ripened cheese.</title>
        <authorList>
            <consortium name="US DOE Joint Genome Institute (JGI-PGF)"/>
            <person name="Walter F."/>
            <person name="Albersmeier A."/>
            <person name="Kalinowski J."/>
            <person name="Ruckert C."/>
        </authorList>
    </citation>
    <scope>NUCLEOTIDE SEQUENCE</scope>
    <source>
        <strain evidence="15">KCTC 23732</strain>
    </source>
</reference>
<name>A0A918JL82_9BURK</name>
<proteinExistence type="inferred from homology"/>
<evidence type="ECO:0000256" key="2">
    <source>
        <dbReference type="ARBA" id="ARBA00009670"/>
    </source>
</evidence>
<dbReference type="EMBL" id="BMYS01000010">
    <property type="protein sequence ID" value="GGW87221.1"/>
    <property type="molecule type" value="Genomic_DNA"/>
</dbReference>
<feature type="domain" description="Protein kinase" evidence="14">
    <location>
        <begin position="120"/>
        <end position="511"/>
    </location>
</feature>
<comment type="pathway">
    <text evidence="1">Cofactor biosynthesis; ubiquinone biosynthesis [regulation].</text>
</comment>
<dbReference type="InterPro" id="IPR000719">
    <property type="entry name" value="Prot_kinase_dom"/>
</dbReference>